<gene>
    <name evidence="3" type="ORF">F0562_005001</name>
</gene>
<evidence type="ECO:0000313" key="3">
    <source>
        <dbReference type="EMBL" id="KAA8530292.1"/>
    </source>
</evidence>
<sequence>MEEAEKMVALKKAYADIILNTAKEAAARIMASERKALRFQQDLYVTKDEALRMLLRLKRMIDSKTAEAEITSLNRQRRIEELEAQLDEAEETILNLRSELKQAHDQLGKAKSNHIEPLKGPIEKQDGSFEKLTNSDPIISSPSDSGTKGVMTSEIKNTPSKQRIMDGKCCTSAKQTVPSKSDFEKFCVDNPDLASIIMKNKEPEQYKNGCTQRIRAFERNDVDDQHFVIKSEPTIIMNEQNIERCTVPSPKTRDVDGLEEVPIHSSTYGDQPVKVCKKRKRKLRYRKAKPKTSRFLPHQPKKPPQPCSVLSHSKTNSNADNDNVKSGDGACTLTYAKAENKNSMVNSLGLEEKMRQNKDQVLRFVRKRLRKRRKVKYRDTIDQLTRPCQPCSFLSGCKPTSVNSNVVPGEDLLNTESDARIKTDIDPVSGSINVTECTKAVRKSGLTENATDEATELIDEAVLVQERDALKNPSVSGCKLNVEMDKAENTNSMENSFGLEEKTQQNEDQVLRFVRRGLRKRRKVKYRDTIAASSCSLPDQLTRPCQPCSLLSRCKPTSVNFNVISGEDLLNTESDARIKTDIDPVSGSIDVTECTKAVRKSGLAENATDEATELIDEAVLVQECETLNSPSVSSCKLNVEMDKVALMDSDLNNAKTSEATNRAPSQTDSSRLLKYTFSRKRKKESLTNPDENTLLGKSTTKRRVCEKQNGPPEPQKSSLIDESSRDSRRLVQVARQVGDNFSPPPLRTLFQVCPELR</sequence>
<feature type="region of interest" description="Disordered" evidence="2">
    <location>
        <begin position="279"/>
        <end position="327"/>
    </location>
</feature>
<feature type="region of interest" description="Disordered" evidence="2">
    <location>
        <begin position="652"/>
        <end position="671"/>
    </location>
</feature>
<dbReference type="PANTHER" id="PTHR34778:SF6">
    <property type="entry name" value="SHUGOSHIN C-TERMINAL DOMAIN-CONTAINING PROTEIN"/>
    <property type="match status" value="1"/>
</dbReference>
<feature type="region of interest" description="Disordered" evidence="2">
    <location>
        <begin position="117"/>
        <end position="150"/>
    </location>
</feature>
<dbReference type="EMBL" id="CM018043">
    <property type="protein sequence ID" value="KAA8530292.1"/>
    <property type="molecule type" value="Genomic_DNA"/>
</dbReference>
<dbReference type="AlphaFoldDB" id="A0A5J5AKH8"/>
<feature type="compositionally biased region" description="Polar residues" evidence="2">
    <location>
        <begin position="308"/>
        <end position="321"/>
    </location>
</feature>
<dbReference type="PANTHER" id="PTHR34778">
    <property type="entry name" value="OS02G0580700 PROTEIN"/>
    <property type="match status" value="1"/>
</dbReference>
<keyword evidence="1" id="KW-0175">Coiled coil</keyword>
<feature type="coiled-coil region" evidence="1">
    <location>
        <begin position="63"/>
        <end position="113"/>
    </location>
</feature>
<feature type="region of interest" description="Disordered" evidence="2">
    <location>
        <begin position="681"/>
        <end position="727"/>
    </location>
</feature>
<protein>
    <submittedName>
        <fullName evidence="3">Uncharacterized protein</fullName>
    </submittedName>
</protein>
<feature type="compositionally biased region" description="Polar residues" evidence="2">
    <location>
        <begin position="652"/>
        <end position="670"/>
    </location>
</feature>
<proteinExistence type="predicted"/>
<reference evidence="3 4" key="1">
    <citation type="submission" date="2019-09" db="EMBL/GenBank/DDBJ databases">
        <title>A chromosome-level genome assembly of the Chinese tupelo Nyssa sinensis.</title>
        <authorList>
            <person name="Yang X."/>
            <person name="Kang M."/>
            <person name="Yang Y."/>
            <person name="Xiong H."/>
            <person name="Wang M."/>
            <person name="Zhang Z."/>
            <person name="Wang Z."/>
            <person name="Wu H."/>
            <person name="Ma T."/>
            <person name="Liu J."/>
            <person name="Xi Z."/>
        </authorList>
    </citation>
    <scope>NUCLEOTIDE SEQUENCE [LARGE SCALE GENOMIC DNA]</scope>
    <source>
        <strain evidence="3">J267</strain>
        <tissue evidence="3">Leaf</tissue>
    </source>
</reference>
<evidence type="ECO:0000256" key="2">
    <source>
        <dbReference type="SAM" id="MobiDB-lite"/>
    </source>
</evidence>
<name>A0A5J5AKH8_9ASTE</name>
<keyword evidence="4" id="KW-1185">Reference proteome</keyword>
<evidence type="ECO:0000256" key="1">
    <source>
        <dbReference type="SAM" id="Coils"/>
    </source>
</evidence>
<feature type="compositionally biased region" description="Polar residues" evidence="2">
    <location>
        <begin position="686"/>
        <end position="698"/>
    </location>
</feature>
<accession>A0A5J5AKH8</accession>
<organism evidence="3 4">
    <name type="scientific">Nyssa sinensis</name>
    <dbReference type="NCBI Taxonomy" id="561372"/>
    <lineage>
        <taxon>Eukaryota</taxon>
        <taxon>Viridiplantae</taxon>
        <taxon>Streptophyta</taxon>
        <taxon>Embryophyta</taxon>
        <taxon>Tracheophyta</taxon>
        <taxon>Spermatophyta</taxon>
        <taxon>Magnoliopsida</taxon>
        <taxon>eudicotyledons</taxon>
        <taxon>Gunneridae</taxon>
        <taxon>Pentapetalae</taxon>
        <taxon>asterids</taxon>
        <taxon>Cornales</taxon>
        <taxon>Nyssaceae</taxon>
        <taxon>Nyssa</taxon>
    </lineage>
</organism>
<feature type="compositionally biased region" description="Basic and acidic residues" evidence="2">
    <location>
        <begin position="117"/>
        <end position="129"/>
    </location>
</feature>
<dbReference type="OrthoDB" id="657513at2759"/>
<evidence type="ECO:0000313" key="4">
    <source>
        <dbReference type="Proteomes" id="UP000325577"/>
    </source>
</evidence>
<feature type="compositionally biased region" description="Basic residues" evidence="2">
    <location>
        <begin position="279"/>
        <end position="292"/>
    </location>
</feature>
<dbReference type="Proteomes" id="UP000325577">
    <property type="component" value="Linkage Group LG2"/>
</dbReference>
<feature type="compositionally biased region" description="Low complexity" evidence="2">
    <location>
        <begin position="135"/>
        <end position="145"/>
    </location>
</feature>